<dbReference type="GO" id="GO:0020037">
    <property type="term" value="F:heme binding"/>
    <property type="evidence" value="ECO:0007669"/>
    <property type="project" value="InterPro"/>
</dbReference>
<evidence type="ECO:0000256" key="6">
    <source>
        <dbReference type="SAM" id="Phobius"/>
    </source>
</evidence>
<dbReference type="PANTHER" id="PTHR30071">
    <property type="entry name" value="HEME EXPORTER PROTEIN C"/>
    <property type="match status" value="1"/>
</dbReference>
<feature type="transmembrane region" description="Helical" evidence="6">
    <location>
        <begin position="181"/>
        <end position="209"/>
    </location>
</feature>
<dbReference type="InterPro" id="IPR017562">
    <property type="entry name" value="Cyt_c_biogenesis_CcsA"/>
</dbReference>
<feature type="transmembrane region" description="Helical" evidence="6">
    <location>
        <begin position="124"/>
        <end position="141"/>
    </location>
</feature>
<evidence type="ECO:0000259" key="7">
    <source>
        <dbReference type="Pfam" id="PF01578"/>
    </source>
</evidence>
<gene>
    <name evidence="8" type="ORF">DFJ65_1090</name>
</gene>
<dbReference type="AlphaFoldDB" id="A0A3D9ULE6"/>
<feature type="transmembrane region" description="Helical" evidence="6">
    <location>
        <begin position="235"/>
        <end position="258"/>
    </location>
</feature>
<evidence type="ECO:0000313" key="8">
    <source>
        <dbReference type="EMBL" id="REF30097.1"/>
    </source>
</evidence>
<feature type="transmembrane region" description="Helical" evidence="6">
    <location>
        <begin position="94"/>
        <end position="112"/>
    </location>
</feature>
<feature type="domain" description="Cytochrome c assembly protein" evidence="7">
    <location>
        <begin position="134"/>
        <end position="320"/>
    </location>
</feature>
<dbReference type="EMBL" id="QTUA01000001">
    <property type="protein sequence ID" value="REF30097.1"/>
    <property type="molecule type" value="Genomic_DNA"/>
</dbReference>
<comment type="caution">
    <text evidence="8">The sequence shown here is derived from an EMBL/GenBank/DDBJ whole genome shotgun (WGS) entry which is preliminary data.</text>
</comment>
<keyword evidence="4 6" id="KW-1133">Transmembrane helix</keyword>
<dbReference type="RefSeq" id="WP_115922135.1">
    <property type="nucleotide sequence ID" value="NZ_QTUA01000001.1"/>
</dbReference>
<feature type="transmembrane region" description="Helical" evidence="6">
    <location>
        <begin position="273"/>
        <end position="288"/>
    </location>
</feature>
<protein>
    <submittedName>
        <fullName evidence="8">Cytochrome c-type biogenesis protein CcsB</fullName>
    </submittedName>
</protein>
<feature type="transmembrane region" description="Helical" evidence="6">
    <location>
        <begin position="148"/>
        <end position="169"/>
    </location>
</feature>
<keyword evidence="3" id="KW-0201">Cytochrome c-type biogenesis</keyword>
<comment type="subcellular location">
    <subcellularLocation>
        <location evidence="1">Membrane</location>
        <topology evidence="1">Multi-pass membrane protein</topology>
    </subcellularLocation>
</comment>
<name>A0A3D9ULE6_9MICO</name>
<evidence type="ECO:0000256" key="1">
    <source>
        <dbReference type="ARBA" id="ARBA00004141"/>
    </source>
</evidence>
<dbReference type="Proteomes" id="UP000256253">
    <property type="component" value="Unassembled WGS sequence"/>
</dbReference>
<keyword evidence="5 6" id="KW-0472">Membrane</keyword>
<evidence type="ECO:0000256" key="3">
    <source>
        <dbReference type="ARBA" id="ARBA00022748"/>
    </source>
</evidence>
<evidence type="ECO:0000256" key="4">
    <source>
        <dbReference type="ARBA" id="ARBA00022989"/>
    </source>
</evidence>
<proteinExistence type="predicted"/>
<dbReference type="InterPro" id="IPR045062">
    <property type="entry name" value="Cyt_c_biogenesis_CcsA/CcmC"/>
</dbReference>
<keyword evidence="9" id="KW-1185">Reference proteome</keyword>
<evidence type="ECO:0000313" key="9">
    <source>
        <dbReference type="Proteomes" id="UP000256253"/>
    </source>
</evidence>
<accession>A0A3D9ULE6</accession>
<feature type="transmembrane region" description="Helical" evidence="6">
    <location>
        <begin position="20"/>
        <end position="41"/>
    </location>
</feature>
<dbReference type="GO" id="GO:0017004">
    <property type="term" value="P:cytochrome complex assembly"/>
    <property type="evidence" value="ECO:0007669"/>
    <property type="project" value="UniProtKB-KW"/>
</dbReference>
<dbReference type="PANTHER" id="PTHR30071:SF1">
    <property type="entry name" value="CYTOCHROME B_B6 PROTEIN-RELATED"/>
    <property type="match status" value="1"/>
</dbReference>
<organism evidence="8 9">
    <name type="scientific">Calidifontibacter indicus</name>
    <dbReference type="NCBI Taxonomy" id="419650"/>
    <lineage>
        <taxon>Bacteria</taxon>
        <taxon>Bacillati</taxon>
        <taxon>Actinomycetota</taxon>
        <taxon>Actinomycetes</taxon>
        <taxon>Micrococcales</taxon>
        <taxon>Dermacoccaceae</taxon>
        <taxon>Calidifontibacter</taxon>
    </lineage>
</organism>
<dbReference type="NCBIfam" id="TIGR03144">
    <property type="entry name" value="cytochr_II_ccsB"/>
    <property type="match status" value="1"/>
</dbReference>
<dbReference type="GO" id="GO:0005886">
    <property type="term" value="C:plasma membrane"/>
    <property type="evidence" value="ECO:0007669"/>
    <property type="project" value="TreeGrafter"/>
</dbReference>
<evidence type="ECO:0000256" key="5">
    <source>
        <dbReference type="ARBA" id="ARBA00023136"/>
    </source>
</evidence>
<feature type="transmembrane region" description="Helical" evidence="6">
    <location>
        <begin position="300"/>
        <end position="321"/>
    </location>
</feature>
<dbReference type="Pfam" id="PF01578">
    <property type="entry name" value="Cytochrom_C_asm"/>
    <property type="match status" value="1"/>
</dbReference>
<dbReference type="InterPro" id="IPR002541">
    <property type="entry name" value="Cyt_c_assembly"/>
</dbReference>
<reference evidence="8 9" key="1">
    <citation type="submission" date="2018-08" db="EMBL/GenBank/DDBJ databases">
        <title>Sequencing the genomes of 1000 actinobacteria strains.</title>
        <authorList>
            <person name="Klenk H.-P."/>
        </authorList>
    </citation>
    <scope>NUCLEOTIDE SEQUENCE [LARGE SCALE GENOMIC DNA]</scope>
    <source>
        <strain evidence="8 9">DSM 22967</strain>
    </source>
</reference>
<dbReference type="OrthoDB" id="9814290at2"/>
<evidence type="ECO:0000256" key="2">
    <source>
        <dbReference type="ARBA" id="ARBA00022692"/>
    </source>
</evidence>
<keyword evidence="2 6" id="KW-0812">Transmembrane</keyword>
<sequence>MITSLMTSGVDQALADNSLRLLWSSALVLTLAMLSFTVDLAGHPGRQARAAARRAGETQEVAEAGGDTAVVTKVETEAPDVPEKRQWAGIGISLSWLGALLLIACIATRGWSVQRPPLGNMYEFLLVGCGFVMVAYLGWALRHDVRWLGAFVTGVVVLFEMLAGLVFYTDASQLLPSLRSYWLSIHVTVATLSVALFTVAFVLHALWFVQAWREKKPGKLAFMDAVPGKDTLDRLAYGVLIIAFPLWTFTLIAGAIWAQEAWGQYWSWDPKEVWTLVIWVLYAAYLHARMTAGWSGRKSIYVALAGFACVLINYGIVNVFFVGQHSYSGM</sequence>